<accession>A0A160T4N9</accession>
<sequence length="318" mass="34700">MTPYDRLELLATVADLYYVERCSQAEIANRLGYSRSAVSRMLTEAHEHQLIEIRINHPMQRVSQLEYALRSRFGLETVYVAQRGFLAYERMLMQLGRLAARSLDEVLAESTIIGISWGTAVYEVVNALSPRRLRGVEVVQLIGGLGKGDPQIDGPGVAMRLAERLGGRYHSLNAPLIVDNEQTRQSLLASRVIQDTMQLALRADLAVVGIGSVESSRSSLLRTGYLTAEELDEIGRTGAVGDICGTHFDANGCILDIDVNRRVVGINLRELLDGRCRVIGVGGGRLKAPAIAGALRGNLIDVLITDSNAAEQVLSMMS</sequence>
<dbReference type="EMBL" id="LN890655">
    <property type="protein sequence ID" value="CUS03745.2"/>
    <property type="molecule type" value="Genomic_DNA"/>
</dbReference>
<name>A0A160T4N9_9CHLR</name>
<dbReference type="Proteomes" id="UP000215027">
    <property type="component" value="Chromosome I"/>
</dbReference>
<dbReference type="AlphaFoldDB" id="A0A160T4N9"/>
<keyword evidence="7" id="KW-1185">Reference proteome</keyword>
<keyword evidence="3" id="KW-0238">DNA-binding</keyword>
<comment type="similarity">
    <text evidence="1">Belongs to the SorC transcriptional regulatory family.</text>
</comment>
<dbReference type="InterPro" id="IPR036388">
    <property type="entry name" value="WH-like_DNA-bd_sf"/>
</dbReference>
<reference evidence="6" key="1">
    <citation type="submission" date="2016-01" db="EMBL/GenBank/DDBJ databases">
        <authorList>
            <person name="Mcilroy J.S."/>
            <person name="Karst M S."/>
            <person name="Albertsen M."/>
        </authorList>
    </citation>
    <scope>NUCLEOTIDE SEQUENCE</scope>
    <source>
        <strain evidence="6">Cfx-K</strain>
    </source>
</reference>
<evidence type="ECO:0000256" key="1">
    <source>
        <dbReference type="ARBA" id="ARBA00010466"/>
    </source>
</evidence>
<dbReference type="OrthoDB" id="9792873at2"/>
<dbReference type="Pfam" id="PF04198">
    <property type="entry name" value="Sugar-bind"/>
    <property type="match status" value="1"/>
</dbReference>
<keyword evidence="4" id="KW-0804">Transcription</keyword>
<dbReference type="InterPro" id="IPR013324">
    <property type="entry name" value="RNA_pol_sigma_r3/r4-like"/>
</dbReference>
<keyword evidence="2" id="KW-0805">Transcription regulation</keyword>
<organism evidence="6 7">
    <name type="scientific">Candidatus Promineifilum breve</name>
    <dbReference type="NCBI Taxonomy" id="1806508"/>
    <lineage>
        <taxon>Bacteria</taxon>
        <taxon>Bacillati</taxon>
        <taxon>Chloroflexota</taxon>
        <taxon>Ardenticatenia</taxon>
        <taxon>Candidatus Promineifilales</taxon>
        <taxon>Candidatus Promineifilaceae</taxon>
        <taxon>Candidatus Promineifilum</taxon>
    </lineage>
</organism>
<dbReference type="SUPFAM" id="SSF88659">
    <property type="entry name" value="Sigma3 and sigma4 domains of RNA polymerase sigma factors"/>
    <property type="match status" value="1"/>
</dbReference>
<dbReference type="Gene3D" id="3.40.50.1360">
    <property type="match status" value="1"/>
</dbReference>
<dbReference type="RefSeq" id="WP_157913023.1">
    <property type="nucleotide sequence ID" value="NZ_LN890655.1"/>
</dbReference>
<dbReference type="InterPro" id="IPR007324">
    <property type="entry name" value="Sugar-bd_dom_put"/>
</dbReference>
<evidence type="ECO:0000259" key="5">
    <source>
        <dbReference type="Pfam" id="PF04198"/>
    </source>
</evidence>
<dbReference type="InterPro" id="IPR037171">
    <property type="entry name" value="NagB/RpiA_transferase-like"/>
</dbReference>
<evidence type="ECO:0000313" key="7">
    <source>
        <dbReference type="Proteomes" id="UP000215027"/>
    </source>
</evidence>
<evidence type="ECO:0000256" key="3">
    <source>
        <dbReference type="ARBA" id="ARBA00023125"/>
    </source>
</evidence>
<feature type="domain" description="Sugar-binding" evidence="5">
    <location>
        <begin position="59"/>
        <end position="315"/>
    </location>
</feature>
<dbReference type="PANTHER" id="PTHR34294:SF1">
    <property type="entry name" value="TRANSCRIPTIONAL REGULATOR LSRR"/>
    <property type="match status" value="1"/>
</dbReference>
<dbReference type="GO" id="GO:0030246">
    <property type="term" value="F:carbohydrate binding"/>
    <property type="evidence" value="ECO:0007669"/>
    <property type="project" value="InterPro"/>
</dbReference>
<dbReference type="GO" id="GO:0003677">
    <property type="term" value="F:DNA binding"/>
    <property type="evidence" value="ECO:0007669"/>
    <property type="project" value="UniProtKB-KW"/>
</dbReference>
<evidence type="ECO:0000313" key="6">
    <source>
        <dbReference type="EMBL" id="CUS03745.2"/>
    </source>
</evidence>
<evidence type="ECO:0000256" key="2">
    <source>
        <dbReference type="ARBA" id="ARBA00023015"/>
    </source>
</evidence>
<dbReference type="Gene3D" id="1.10.10.10">
    <property type="entry name" value="Winged helix-like DNA-binding domain superfamily/Winged helix DNA-binding domain"/>
    <property type="match status" value="1"/>
</dbReference>
<dbReference type="PANTHER" id="PTHR34294">
    <property type="entry name" value="TRANSCRIPTIONAL REGULATOR-RELATED"/>
    <property type="match status" value="1"/>
</dbReference>
<gene>
    <name evidence="6" type="ORF">CFX0092_A1867</name>
</gene>
<dbReference type="KEGG" id="pbf:CFX0092_A1867"/>
<dbReference type="SUPFAM" id="SSF100950">
    <property type="entry name" value="NagB/RpiA/CoA transferase-like"/>
    <property type="match status" value="1"/>
</dbReference>
<dbReference type="InterPro" id="IPR051054">
    <property type="entry name" value="SorC_transcr_regulators"/>
</dbReference>
<proteinExistence type="inferred from homology"/>
<protein>
    <submittedName>
        <fullName evidence="6">Transcriptional regulator, DeoR family</fullName>
    </submittedName>
</protein>
<evidence type="ECO:0000256" key="4">
    <source>
        <dbReference type="ARBA" id="ARBA00023163"/>
    </source>
</evidence>